<dbReference type="Proteomes" id="UP000187455">
    <property type="component" value="Unassembled WGS sequence"/>
</dbReference>
<accession>A0A1R0GRX3</accession>
<dbReference type="EMBL" id="LSSL01004213">
    <property type="protein sequence ID" value="OLY79652.1"/>
    <property type="molecule type" value="Genomic_DNA"/>
</dbReference>
<organism evidence="1 2">
    <name type="scientific">Smittium mucronatum</name>
    <dbReference type="NCBI Taxonomy" id="133383"/>
    <lineage>
        <taxon>Eukaryota</taxon>
        <taxon>Fungi</taxon>
        <taxon>Fungi incertae sedis</taxon>
        <taxon>Zoopagomycota</taxon>
        <taxon>Kickxellomycotina</taxon>
        <taxon>Harpellomycetes</taxon>
        <taxon>Harpellales</taxon>
        <taxon>Legeriomycetaceae</taxon>
        <taxon>Smittium</taxon>
    </lineage>
</organism>
<dbReference type="Pfam" id="PF10155">
    <property type="entry name" value="CNOT11"/>
    <property type="match status" value="1"/>
</dbReference>
<evidence type="ECO:0000313" key="1">
    <source>
        <dbReference type="EMBL" id="OLY79652.1"/>
    </source>
</evidence>
<protein>
    <submittedName>
        <fullName evidence="1">Uncharacterized protein</fullName>
    </submittedName>
</protein>
<sequence>MNNVFRDGWDATPLNEIRAHVEAASTEPPFLLIMDLVQLLDGILQSQVLSLFFFFFFSLSPNTPIPPPPPSFFFKSNFKLSPQNLFLCVFLLAPEKVWPDVRSSEILSIVNSGIEKIADFEVRNVLNKFIQNLEADFEKVIPPPFFFIGRLNPQKICAEIGLEIESQTSTSKTAVDLDEIASVMDETTPQVNSLLFKTRIISAIDSTIEYYTQLSKVESEFNHQKNFVSDSEKNISTLKTALETFSSIDEITDISLEMELDSIAIVPNIQNIDSFFEPYISASPIYLENCFELLKSIYSFLREPSSCTRILSSIIDANKTTLFHNRLCELLLMNTAILSTDIMHSYLNSSESLCRSCNPPKSRPQSHNVKLTCLIFSKLFKLDIIKPINFVIELSSFCLSYIYTNEAVSLYSFLTENNFAPQ</sequence>
<dbReference type="AlphaFoldDB" id="A0A1R0GRX3"/>
<dbReference type="GO" id="GO:0030014">
    <property type="term" value="C:CCR4-NOT complex"/>
    <property type="evidence" value="ECO:0007669"/>
    <property type="project" value="InterPro"/>
</dbReference>
<proteinExistence type="predicted"/>
<dbReference type="InterPro" id="IPR019312">
    <property type="entry name" value="CNOT11"/>
</dbReference>
<gene>
    <name evidence="1" type="ORF">AYI68_g6274</name>
</gene>
<keyword evidence="2" id="KW-1185">Reference proteome</keyword>
<name>A0A1R0GRX3_9FUNG</name>
<comment type="caution">
    <text evidence="1">The sequence shown here is derived from an EMBL/GenBank/DDBJ whole genome shotgun (WGS) entry which is preliminary data.</text>
</comment>
<evidence type="ECO:0000313" key="2">
    <source>
        <dbReference type="Proteomes" id="UP000187455"/>
    </source>
</evidence>
<dbReference type="OrthoDB" id="10265389at2759"/>
<reference evidence="1 2" key="1">
    <citation type="journal article" date="2016" name="Mol. Biol. Evol.">
        <title>Genome-Wide Survey of Gut Fungi (Harpellales) Reveals the First Horizontally Transferred Ubiquitin Gene from a Mosquito Host.</title>
        <authorList>
            <person name="Wang Y."/>
            <person name="White M.M."/>
            <person name="Kvist S."/>
            <person name="Moncalvo J.M."/>
        </authorList>
    </citation>
    <scope>NUCLEOTIDE SEQUENCE [LARGE SCALE GENOMIC DNA]</scope>
    <source>
        <strain evidence="1 2">ALG-7-W6</strain>
    </source>
</reference>